<accession>A0A9W8IE73</accession>
<reference evidence="1" key="1">
    <citation type="submission" date="2022-07" db="EMBL/GenBank/DDBJ databases">
        <title>Phylogenomic reconstructions and comparative analyses of Kickxellomycotina fungi.</title>
        <authorList>
            <person name="Reynolds N.K."/>
            <person name="Stajich J.E."/>
            <person name="Barry K."/>
            <person name="Grigoriev I.V."/>
            <person name="Crous P."/>
            <person name="Smith M.E."/>
        </authorList>
    </citation>
    <scope>NUCLEOTIDE SEQUENCE</scope>
    <source>
        <strain evidence="1">RSA 476</strain>
    </source>
</reference>
<evidence type="ECO:0000313" key="2">
    <source>
        <dbReference type="Proteomes" id="UP001140074"/>
    </source>
</evidence>
<comment type="caution">
    <text evidence="1">The sequence shown here is derived from an EMBL/GenBank/DDBJ whole genome shotgun (WGS) entry which is preliminary data.</text>
</comment>
<gene>
    <name evidence="1" type="ORF">GGH94_005056</name>
</gene>
<keyword evidence="2" id="KW-1185">Reference proteome</keyword>
<evidence type="ECO:0000313" key="1">
    <source>
        <dbReference type="EMBL" id="KAJ2861200.1"/>
    </source>
</evidence>
<dbReference type="Proteomes" id="UP001140074">
    <property type="component" value="Unassembled WGS sequence"/>
</dbReference>
<protein>
    <submittedName>
        <fullName evidence="1">Uncharacterized protein</fullName>
    </submittedName>
</protein>
<organism evidence="1 2">
    <name type="scientific">Coemansia aciculifera</name>
    <dbReference type="NCBI Taxonomy" id="417176"/>
    <lineage>
        <taxon>Eukaryota</taxon>
        <taxon>Fungi</taxon>
        <taxon>Fungi incertae sedis</taxon>
        <taxon>Zoopagomycota</taxon>
        <taxon>Kickxellomycotina</taxon>
        <taxon>Kickxellomycetes</taxon>
        <taxon>Kickxellales</taxon>
        <taxon>Kickxellaceae</taxon>
        <taxon>Coemansia</taxon>
    </lineage>
</organism>
<name>A0A9W8IE73_9FUNG</name>
<dbReference type="AlphaFoldDB" id="A0A9W8IE73"/>
<sequence>MLNELLSAALPLLREIAFLGPGANKAYNCILIHRLINTRLDGPQPLQVLRITSDIHPDFTSHLSRLSTPIQLTCLDINIINISEDTVGGTPLLLPPLLASTLIDLRLGSVYVRKLWEPFVAPSDSDLVFSSLKSLTLCFTLGREIQPREYNATKFSMDSEDED</sequence>
<proteinExistence type="predicted"/>
<dbReference type="EMBL" id="JANBUY010000240">
    <property type="protein sequence ID" value="KAJ2861200.1"/>
    <property type="molecule type" value="Genomic_DNA"/>
</dbReference>